<protein>
    <recommendedName>
        <fullName evidence="3">ATPase</fullName>
    </recommendedName>
</protein>
<sequence length="134" mass="14698">MMDQFSQEAQVSKDSALVQVESETQAIVEQSPLGPSPEGETEALLDALRKRAQAEVQAAQTLTQETYIAAVRQAREAVEQTQLVDPDEIEAAAEQIMQDAQQNWQSVLAEIQSFGDRLSEAAQAAWDVLTRPKA</sequence>
<accession>A0ABD4T1H4</accession>
<comment type="caution">
    <text evidence="1">The sequence shown here is derived from an EMBL/GenBank/DDBJ whole genome shotgun (WGS) entry which is preliminary data.</text>
</comment>
<dbReference type="EMBL" id="JTHE03000039">
    <property type="protein sequence ID" value="MCM1982424.1"/>
    <property type="molecule type" value="Genomic_DNA"/>
</dbReference>
<dbReference type="RefSeq" id="WP_201277358.1">
    <property type="nucleotide sequence ID" value="NZ_JTHE03000039.1"/>
</dbReference>
<dbReference type="Proteomes" id="UP000031561">
    <property type="component" value="Unassembled WGS sequence"/>
</dbReference>
<evidence type="ECO:0008006" key="3">
    <source>
        <dbReference type="Google" id="ProtNLM"/>
    </source>
</evidence>
<evidence type="ECO:0000313" key="2">
    <source>
        <dbReference type="Proteomes" id="UP000031561"/>
    </source>
</evidence>
<reference evidence="1 2" key="1">
    <citation type="journal article" date="2015" name="Genome Announc.">
        <title>Draft Genome Sequence of Filamentous Marine Cyanobacterium Lyngbya confervoides Strain BDU141951.</title>
        <authorList>
            <person name="Chandrababunaidu M.M."/>
            <person name="Sen D."/>
            <person name="Tripathy S."/>
        </authorList>
    </citation>
    <scope>NUCLEOTIDE SEQUENCE [LARGE SCALE GENOMIC DNA]</scope>
    <source>
        <strain evidence="1 2">BDU141951</strain>
    </source>
</reference>
<name>A0ABD4T1H4_9CYAN</name>
<evidence type="ECO:0000313" key="1">
    <source>
        <dbReference type="EMBL" id="MCM1982424.1"/>
    </source>
</evidence>
<organism evidence="1 2">
    <name type="scientific">Lyngbya confervoides BDU141951</name>
    <dbReference type="NCBI Taxonomy" id="1574623"/>
    <lineage>
        <taxon>Bacteria</taxon>
        <taxon>Bacillati</taxon>
        <taxon>Cyanobacteriota</taxon>
        <taxon>Cyanophyceae</taxon>
        <taxon>Oscillatoriophycideae</taxon>
        <taxon>Oscillatoriales</taxon>
        <taxon>Microcoleaceae</taxon>
        <taxon>Lyngbya</taxon>
    </lineage>
</organism>
<proteinExistence type="predicted"/>
<keyword evidence="2" id="KW-1185">Reference proteome</keyword>
<gene>
    <name evidence="1" type="ORF">QQ91_0006230</name>
</gene>
<dbReference type="AlphaFoldDB" id="A0ABD4T1H4"/>